<sequence precursor="true">MKKYSLFLSAIIVLAAFSFPTQAATIRGRVLEQAPPHNGLATYGSVTLYKKSGTSWVYTSTAHITTTNVSFLFKGLAAGTYSLRIEGYNYKTEYYNNTTVYENRTEITLAADTIRNVGDIYLNPLPIRLANASLSTHNVPAAGGRVIATFDVVNDTAADKELLVMIMLEAKRTIQNATIVSGELQGASKSVTVPAHSTVTATKAIDIPETVPAHTRFDVNLHLTQDKWWPQANPEFLGIIYKSP</sequence>
<accession>A0LG09</accession>
<keyword evidence="1" id="KW-0732">Signal</keyword>
<dbReference type="InParanoid" id="A0LG09"/>
<evidence type="ECO:0008006" key="4">
    <source>
        <dbReference type="Google" id="ProtNLM"/>
    </source>
</evidence>
<dbReference type="KEGG" id="sfu:Sfum_0662"/>
<dbReference type="AlphaFoldDB" id="A0LG09"/>
<feature type="chain" id="PRO_5002626182" description="Carboxypeptidase regulatory-like domain-containing protein" evidence="1">
    <location>
        <begin position="24"/>
        <end position="244"/>
    </location>
</feature>
<proteinExistence type="predicted"/>
<dbReference type="Proteomes" id="UP000001784">
    <property type="component" value="Chromosome"/>
</dbReference>
<dbReference type="RefSeq" id="WP_011697534.1">
    <property type="nucleotide sequence ID" value="NC_008554.1"/>
</dbReference>
<dbReference type="HOGENOM" id="CLU_1137567_0_0_7"/>
<gene>
    <name evidence="2" type="ordered locus">Sfum_0662</name>
</gene>
<organism evidence="2 3">
    <name type="scientific">Syntrophobacter fumaroxidans (strain DSM 10017 / MPOB)</name>
    <dbReference type="NCBI Taxonomy" id="335543"/>
    <lineage>
        <taxon>Bacteria</taxon>
        <taxon>Pseudomonadati</taxon>
        <taxon>Thermodesulfobacteriota</taxon>
        <taxon>Syntrophobacteria</taxon>
        <taxon>Syntrophobacterales</taxon>
        <taxon>Syntrophobacteraceae</taxon>
        <taxon>Syntrophobacter</taxon>
    </lineage>
</organism>
<protein>
    <recommendedName>
        <fullName evidence="4">Carboxypeptidase regulatory-like domain-containing protein</fullName>
    </recommendedName>
</protein>
<evidence type="ECO:0000313" key="3">
    <source>
        <dbReference type="Proteomes" id="UP000001784"/>
    </source>
</evidence>
<dbReference type="EMBL" id="CP000478">
    <property type="protein sequence ID" value="ABK16361.1"/>
    <property type="molecule type" value="Genomic_DNA"/>
</dbReference>
<evidence type="ECO:0000313" key="2">
    <source>
        <dbReference type="EMBL" id="ABK16361.1"/>
    </source>
</evidence>
<reference evidence="2 3" key="1">
    <citation type="submission" date="2006-10" db="EMBL/GenBank/DDBJ databases">
        <title>Complete sequence of Syntrophobacter fumaroxidans MPOB.</title>
        <authorList>
            <consortium name="US DOE Joint Genome Institute"/>
            <person name="Copeland A."/>
            <person name="Lucas S."/>
            <person name="Lapidus A."/>
            <person name="Barry K."/>
            <person name="Detter J.C."/>
            <person name="Glavina del Rio T."/>
            <person name="Hammon N."/>
            <person name="Israni S."/>
            <person name="Pitluck S."/>
            <person name="Goltsman E.G."/>
            <person name="Martinez M."/>
            <person name="Schmutz J."/>
            <person name="Larimer F."/>
            <person name="Land M."/>
            <person name="Hauser L."/>
            <person name="Kyrpides N."/>
            <person name="Kim E."/>
            <person name="Boone D.R."/>
            <person name="Brockman F."/>
            <person name="Culley D."/>
            <person name="Ferry J."/>
            <person name="Gunsalus R."/>
            <person name="McInerney M.J."/>
            <person name="Morrison M."/>
            <person name="Plugge C."/>
            <person name="Rohlin L."/>
            <person name="Scholten J."/>
            <person name="Sieber J."/>
            <person name="Stams A.J.M."/>
            <person name="Worm P."/>
            <person name="Henstra A.M."/>
            <person name="Richardson P."/>
        </authorList>
    </citation>
    <scope>NUCLEOTIDE SEQUENCE [LARGE SCALE GENOMIC DNA]</scope>
    <source>
        <strain evidence="3">DSM 10017 / MPOB</strain>
    </source>
</reference>
<keyword evidence="3" id="KW-1185">Reference proteome</keyword>
<feature type="signal peptide" evidence="1">
    <location>
        <begin position="1"/>
        <end position="23"/>
    </location>
</feature>
<evidence type="ECO:0000256" key="1">
    <source>
        <dbReference type="SAM" id="SignalP"/>
    </source>
</evidence>
<name>A0LG09_SYNFM</name>